<organism evidence="1 2">
    <name type="scientific">Aaosphaeria arxii CBS 175.79</name>
    <dbReference type="NCBI Taxonomy" id="1450172"/>
    <lineage>
        <taxon>Eukaryota</taxon>
        <taxon>Fungi</taxon>
        <taxon>Dikarya</taxon>
        <taxon>Ascomycota</taxon>
        <taxon>Pezizomycotina</taxon>
        <taxon>Dothideomycetes</taxon>
        <taxon>Pleosporomycetidae</taxon>
        <taxon>Pleosporales</taxon>
        <taxon>Pleosporales incertae sedis</taxon>
        <taxon>Aaosphaeria</taxon>
    </lineage>
</organism>
<dbReference type="AlphaFoldDB" id="A0A6A5Y9Y4"/>
<evidence type="ECO:0000313" key="2">
    <source>
        <dbReference type="Proteomes" id="UP000799778"/>
    </source>
</evidence>
<dbReference type="GeneID" id="54283169"/>
<protein>
    <submittedName>
        <fullName evidence="1">Uncharacterized protein</fullName>
    </submittedName>
</protein>
<accession>A0A6A5Y9Y4</accession>
<proteinExistence type="predicted"/>
<sequence length="170" mass="19594">MSRSNYLLLLRIFQKRSWGAQTDGDYSTPRSFLTSMPRALPIHHQDLHHSDIDRHNNVDFRFTPRILKYLYRGLATSFTLHRNRYPCHPVIGALAFSYAVLHIYITSTCTVWVKRMIYGSSCTMGFCRGRPALRGNVLFRCKTCIMSMLDVSPHDQLQCILHVAAINICS</sequence>
<reference evidence="1" key="1">
    <citation type="journal article" date="2020" name="Stud. Mycol.">
        <title>101 Dothideomycetes genomes: a test case for predicting lifestyles and emergence of pathogens.</title>
        <authorList>
            <person name="Haridas S."/>
            <person name="Albert R."/>
            <person name="Binder M."/>
            <person name="Bloem J."/>
            <person name="Labutti K."/>
            <person name="Salamov A."/>
            <person name="Andreopoulos B."/>
            <person name="Baker S."/>
            <person name="Barry K."/>
            <person name="Bills G."/>
            <person name="Bluhm B."/>
            <person name="Cannon C."/>
            <person name="Castanera R."/>
            <person name="Culley D."/>
            <person name="Daum C."/>
            <person name="Ezra D."/>
            <person name="Gonzalez J."/>
            <person name="Henrissat B."/>
            <person name="Kuo A."/>
            <person name="Liang C."/>
            <person name="Lipzen A."/>
            <person name="Lutzoni F."/>
            <person name="Magnuson J."/>
            <person name="Mondo S."/>
            <person name="Nolan M."/>
            <person name="Ohm R."/>
            <person name="Pangilinan J."/>
            <person name="Park H.-J."/>
            <person name="Ramirez L."/>
            <person name="Alfaro M."/>
            <person name="Sun H."/>
            <person name="Tritt A."/>
            <person name="Yoshinaga Y."/>
            <person name="Zwiers L.-H."/>
            <person name="Turgeon B."/>
            <person name="Goodwin S."/>
            <person name="Spatafora J."/>
            <person name="Crous P."/>
            <person name="Grigoriev I."/>
        </authorList>
    </citation>
    <scope>NUCLEOTIDE SEQUENCE</scope>
    <source>
        <strain evidence="1">CBS 175.79</strain>
    </source>
</reference>
<dbReference type="Proteomes" id="UP000799778">
    <property type="component" value="Unassembled WGS sequence"/>
</dbReference>
<name>A0A6A5Y9Y4_9PLEO</name>
<dbReference type="RefSeq" id="XP_033390587.1">
    <property type="nucleotide sequence ID" value="XM_033525772.1"/>
</dbReference>
<gene>
    <name evidence="1" type="ORF">BU24DRAFT_40659</name>
</gene>
<evidence type="ECO:0000313" key="1">
    <source>
        <dbReference type="EMBL" id="KAF2022248.1"/>
    </source>
</evidence>
<dbReference type="EMBL" id="ML978066">
    <property type="protein sequence ID" value="KAF2022248.1"/>
    <property type="molecule type" value="Genomic_DNA"/>
</dbReference>
<keyword evidence="2" id="KW-1185">Reference proteome</keyword>